<evidence type="ECO:0000313" key="3">
    <source>
        <dbReference type="EMBL" id="EQD68395.1"/>
    </source>
</evidence>
<dbReference type="Gene3D" id="3.40.50.300">
    <property type="entry name" value="P-loop containing nucleotide triphosphate hydrolases"/>
    <property type="match status" value="1"/>
</dbReference>
<dbReference type="Gene3D" id="3.40.1350.10">
    <property type="match status" value="1"/>
</dbReference>
<sequence length="498" mass="57263">MEFVDRDLELELVTSYYKQSAKVMEAIAIYGNRGIGKTELIKELSKRIKSLYFFVNEEKPTVQLIEEYAQQLKDIGVLDKYATLKSWREFLDVLSRCDGYMVVFDEFQRFLDADRSIFSELQNYLDSNKDKHMLMVFQGSSIGLMKKLFSDRKTPLYGRLATTLRIGQLNIRVIGEMLSQLGYDTTIENIFNAYALFGGYPVGYSLLERTPVSIKQTIRGLANTDAEEKGHFNPYLIAERMYGNKYAPLRTYLDNVLMQDFGKRRAVYYAILEAIGSGETRIGGIAARVGIKTTSLPRYIKDLKDSLEYIGQISSIGYRGIGGKHSIYRIDNPLIDLWFRLVYRNMGLVDSAGLKMSYIKEVVGPFLGLRFESFVSDLIKNGLCRKEFALEFTKVGKWWGKDPEKLKGKNEEEVDIVAINEDTNDILFAECKWTGEPVGISLYKDLVRKAKLVQWHNEDRKEHYALFSRSGFTDEMKELAKREEVLLFDLEAIEKALK</sequence>
<dbReference type="SUPFAM" id="SSF52980">
    <property type="entry name" value="Restriction endonuclease-like"/>
    <property type="match status" value="1"/>
</dbReference>
<evidence type="ECO:0000259" key="2">
    <source>
        <dbReference type="Pfam" id="PF03008"/>
    </source>
</evidence>
<dbReference type="InterPro" id="IPR004256">
    <property type="entry name" value="DUF234"/>
</dbReference>
<dbReference type="GO" id="GO:0003676">
    <property type="term" value="F:nucleic acid binding"/>
    <property type="evidence" value="ECO:0007669"/>
    <property type="project" value="InterPro"/>
</dbReference>
<dbReference type="InterPro" id="IPR011579">
    <property type="entry name" value="ATPase_dom"/>
</dbReference>
<name>T1CK68_9ZZZZ</name>
<dbReference type="CDD" id="cd00882">
    <property type="entry name" value="Ras_like_GTPase"/>
    <property type="match status" value="1"/>
</dbReference>
<dbReference type="GO" id="GO:0005524">
    <property type="term" value="F:ATP binding"/>
    <property type="evidence" value="ECO:0007669"/>
    <property type="project" value="InterPro"/>
</dbReference>
<dbReference type="EMBL" id="AUZZ01000356">
    <property type="protein sequence ID" value="EQD68395.1"/>
    <property type="molecule type" value="Genomic_DNA"/>
</dbReference>
<comment type="caution">
    <text evidence="3">The sequence shown here is derived from an EMBL/GenBank/DDBJ whole genome shotgun (WGS) entry which is preliminary data.</text>
</comment>
<dbReference type="SUPFAM" id="SSF52540">
    <property type="entry name" value="P-loop containing nucleoside triphosphate hydrolases"/>
    <property type="match status" value="1"/>
</dbReference>
<feature type="domain" description="ATPase" evidence="1">
    <location>
        <begin position="3"/>
        <end position="201"/>
    </location>
</feature>
<gene>
    <name evidence="3" type="ORF">B2A_00458</name>
</gene>
<proteinExistence type="predicted"/>
<dbReference type="Pfam" id="PF03008">
    <property type="entry name" value="DUF234"/>
    <property type="match status" value="1"/>
</dbReference>
<dbReference type="AlphaFoldDB" id="T1CK68"/>
<dbReference type="InterPro" id="IPR027417">
    <property type="entry name" value="P-loop_NTPase"/>
</dbReference>
<dbReference type="Pfam" id="PF01637">
    <property type="entry name" value="ATPase_2"/>
    <property type="match status" value="1"/>
</dbReference>
<accession>T1CK68</accession>
<organism evidence="3">
    <name type="scientific">mine drainage metagenome</name>
    <dbReference type="NCBI Taxonomy" id="410659"/>
    <lineage>
        <taxon>unclassified sequences</taxon>
        <taxon>metagenomes</taxon>
        <taxon>ecological metagenomes</taxon>
    </lineage>
</organism>
<reference evidence="3" key="1">
    <citation type="submission" date="2013-08" db="EMBL/GenBank/DDBJ databases">
        <authorList>
            <person name="Mendez C."/>
            <person name="Richter M."/>
            <person name="Ferrer M."/>
            <person name="Sanchez J."/>
        </authorList>
    </citation>
    <scope>NUCLEOTIDE SEQUENCE</scope>
</reference>
<evidence type="ECO:0000259" key="1">
    <source>
        <dbReference type="Pfam" id="PF01637"/>
    </source>
</evidence>
<dbReference type="PANTHER" id="PTHR34704:SF2">
    <property type="entry name" value="ATPASE"/>
    <property type="match status" value="1"/>
</dbReference>
<dbReference type="InterPro" id="IPR011856">
    <property type="entry name" value="tRNA_endonuc-like_dom_sf"/>
</dbReference>
<dbReference type="PANTHER" id="PTHR34704">
    <property type="entry name" value="ATPASE"/>
    <property type="match status" value="1"/>
</dbReference>
<feature type="domain" description="DUF234" evidence="2">
    <location>
        <begin position="338"/>
        <end position="435"/>
    </location>
</feature>
<dbReference type="InterPro" id="IPR011335">
    <property type="entry name" value="Restrct_endonuc-II-like"/>
</dbReference>
<protein>
    <submittedName>
        <fullName evidence="3">DEXX-box ATPase</fullName>
    </submittedName>
</protein>
<reference evidence="3" key="2">
    <citation type="journal article" date="2014" name="ISME J.">
        <title>Microbial stratification in low pH oxic and suboxic macroscopic growths along an acid mine drainage.</title>
        <authorList>
            <person name="Mendez-Garcia C."/>
            <person name="Mesa V."/>
            <person name="Sprenger R.R."/>
            <person name="Richter M."/>
            <person name="Diez M.S."/>
            <person name="Solano J."/>
            <person name="Bargiela R."/>
            <person name="Golyshina O.V."/>
            <person name="Manteca A."/>
            <person name="Ramos J.L."/>
            <person name="Gallego J.R."/>
            <person name="Llorente I."/>
            <person name="Martins Dos Santos V.A."/>
            <person name="Jensen O.N."/>
            <person name="Pelaez A.I."/>
            <person name="Sanchez J."/>
            <person name="Ferrer M."/>
        </authorList>
    </citation>
    <scope>NUCLEOTIDE SEQUENCE</scope>
</reference>